<dbReference type="InterPro" id="IPR001041">
    <property type="entry name" value="2Fe-2S_ferredoxin-type"/>
</dbReference>
<keyword evidence="7" id="KW-0479">Metal-binding</keyword>
<dbReference type="GO" id="GO:0051539">
    <property type="term" value="F:4 iron, 4 sulfur cluster binding"/>
    <property type="evidence" value="ECO:0007669"/>
    <property type="project" value="UniProtKB-KW"/>
</dbReference>
<evidence type="ECO:0000259" key="15">
    <source>
        <dbReference type="PROSITE" id="PS51379"/>
    </source>
</evidence>
<feature type="domain" description="4Fe-4S Mo/W bis-MGD-type" evidence="16">
    <location>
        <begin position="220"/>
        <end position="281"/>
    </location>
</feature>
<dbReference type="Pfam" id="PF04879">
    <property type="entry name" value="Molybdop_Fe4S4"/>
    <property type="match status" value="1"/>
</dbReference>
<comment type="similarity">
    <text evidence="3">Belongs to the complex I 75 kDa subunit family.</text>
</comment>
<evidence type="ECO:0000256" key="10">
    <source>
        <dbReference type="ARBA" id="ARBA00023014"/>
    </source>
</evidence>
<evidence type="ECO:0000259" key="14">
    <source>
        <dbReference type="PROSITE" id="PS51085"/>
    </source>
</evidence>
<dbReference type="InterPro" id="IPR017896">
    <property type="entry name" value="4Fe4S_Fe-S-bd"/>
</dbReference>
<name>A0A2N1J372_9BACT</name>
<protein>
    <submittedName>
        <fullName evidence="18">NADH-quinone oxidoreductase subunit G</fullName>
    </submittedName>
</protein>
<dbReference type="Gene3D" id="3.30.70.20">
    <property type="match status" value="1"/>
</dbReference>
<comment type="subcellular location">
    <subcellularLocation>
        <location evidence="2">Membrane</location>
    </subcellularLocation>
</comment>
<keyword evidence="11" id="KW-0520">NAD</keyword>
<evidence type="ECO:0000256" key="9">
    <source>
        <dbReference type="ARBA" id="ARBA00023004"/>
    </source>
</evidence>
<dbReference type="SUPFAM" id="SSF54862">
    <property type="entry name" value="4Fe-4S ferredoxins"/>
    <property type="match status" value="1"/>
</dbReference>
<dbReference type="InterPro" id="IPR054351">
    <property type="entry name" value="NADH_UbQ_OxRdtase_ferredoxin"/>
</dbReference>
<dbReference type="GO" id="GO:0048038">
    <property type="term" value="F:quinone binding"/>
    <property type="evidence" value="ECO:0007669"/>
    <property type="project" value="UniProtKB-KW"/>
</dbReference>
<dbReference type="FunFam" id="3.30.70.20:FF:000002">
    <property type="entry name" value="NADH-ubiquinone oxidoreductase 75 kDa subunit"/>
    <property type="match status" value="1"/>
</dbReference>
<keyword evidence="19" id="KW-1185">Reference proteome</keyword>
<dbReference type="SMART" id="SM00929">
    <property type="entry name" value="NADH-G_4Fe-4S_3"/>
    <property type="match status" value="1"/>
</dbReference>
<dbReference type="PROSITE" id="PS51839">
    <property type="entry name" value="4FE4S_HC3"/>
    <property type="match status" value="1"/>
</dbReference>
<evidence type="ECO:0000313" key="18">
    <source>
        <dbReference type="EMBL" id="PKI80942.1"/>
    </source>
</evidence>
<dbReference type="Pfam" id="PF13510">
    <property type="entry name" value="Fer2_4"/>
    <property type="match status" value="1"/>
</dbReference>
<evidence type="ECO:0000256" key="2">
    <source>
        <dbReference type="ARBA" id="ARBA00004370"/>
    </source>
</evidence>
<dbReference type="RefSeq" id="WP_101184666.1">
    <property type="nucleotide sequence ID" value="NZ_CP031218.1"/>
</dbReference>
<dbReference type="InterPro" id="IPR036010">
    <property type="entry name" value="2Fe-2S_ferredoxin-like_sf"/>
</dbReference>
<dbReference type="GO" id="GO:0016491">
    <property type="term" value="F:oxidoreductase activity"/>
    <property type="evidence" value="ECO:0007669"/>
    <property type="project" value="InterPro"/>
</dbReference>
<dbReference type="InterPro" id="IPR050123">
    <property type="entry name" value="Prok_molybdopt-oxidoreductase"/>
</dbReference>
<evidence type="ECO:0000256" key="6">
    <source>
        <dbReference type="ARBA" id="ARBA00022719"/>
    </source>
</evidence>
<dbReference type="EMBL" id="NXIF01000026">
    <property type="protein sequence ID" value="PKI80942.1"/>
    <property type="molecule type" value="Genomic_DNA"/>
</dbReference>
<dbReference type="PROSITE" id="PS00641">
    <property type="entry name" value="COMPLEX1_75K_1"/>
    <property type="match status" value="1"/>
</dbReference>
<dbReference type="SUPFAM" id="SSF54292">
    <property type="entry name" value="2Fe-2S ferredoxin-like"/>
    <property type="match status" value="1"/>
</dbReference>
<dbReference type="Gene3D" id="2.20.25.90">
    <property type="entry name" value="ADC-like domains"/>
    <property type="match status" value="1"/>
</dbReference>
<feature type="domain" description="2Fe-2S ferredoxin-type" evidence="14">
    <location>
        <begin position="3"/>
        <end position="81"/>
    </location>
</feature>
<evidence type="ECO:0000256" key="4">
    <source>
        <dbReference type="ARBA" id="ARBA00022485"/>
    </source>
</evidence>
<comment type="cofactor">
    <cofactor evidence="13">
        <name>[2Fe-2S] cluster</name>
        <dbReference type="ChEBI" id="CHEBI:190135"/>
    </cofactor>
</comment>
<dbReference type="PROSITE" id="PS51085">
    <property type="entry name" value="2FE2S_FER_2"/>
    <property type="match status" value="1"/>
</dbReference>
<keyword evidence="8" id="KW-1278">Translocase</keyword>
<evidence type="ECO:0000256" key="13">
    <source>
        <dbReference type="ARBA" id="ARBA00034078"/>
    </source>
</evidence>
<comment type="cofactor">
    <cofactor evidence="1">
        <name>[4Fe-4S] cluster</name>
        <dbReference type="ChEBI" id="CHEBI:49883"/>
    </cofactor>
</comment>
<dbReference type="Pfam" id="PF22117">
    <property type="entry name" value="Fer4_Nqo3"/>
    <property type="match status" value="1"/>
</dbReference>
<dbReference type="Gene3D" id="3.10.20.740">
    <property type="match status" value="1"/>
</dbReference>
<dbReference type="CDD" id="cd00207">
    <property type="entry name" value="fer2"/>
    <property type="match status" value="1"/>
</dbReference>
<keyword evidence="12" id="KW-0472">Membrane</keyword>
<dbReference type="Proteomes" id="UP000233248">
    <property type="component" value="Unassembled WGS sequence"/>
</dbReference>
<dbReference type="GO" id="GO:0046872">
    <property type="term" value="F:metal ion binding"/>
    <property type="evidence" value="ECO:0007669"/>
    <property type="project" value="UniProtKB-KW"/>
</dbReference>
<comment type="caution">
    <text evidence="18">The sequence shown here is derived from an EMBL/GenBank/DDBJ whole genome shotgun (WGS) entry which is preliminary data.</text>
</comment>
<dbReference type="FunFam" id="3.10.20.740:FF:000004">
    <property type="entry name" value="NADH-quinone oxidoreductase"/>
    <property type="match status" value="1"/>
</dbReference>
<dbReference type="InterPro" id="IPR006963">
    <property type="entry name" value="Mopterin_OxRdtase_4Fe-4S_dom"/>
</dbReference>
<proteinExistence type="inferred from homology"/>
<reference evidence="18 19" key="1">
    <citation type="submission" date="2017-09" db="EMBL/GenBank/DDBJ databases">
        <title>Genomics of the genus Arcobacter.</title>
        <authorList>
            <person name="Perez-Cataluna A."/>
            <person name="Figueras M.J."/>
            <person name="Salas-Masso N."/>
        </authorList>
    </citation>
    <scope>NUCLEOTIDE SEQUENCE [LARGE SCALE GENOMIC DNA]</scope>
    <source>
        <strain evidence="18 19">DSM 18005</strain>
    </source>
</reference>
<keyword evidence="4" id="KW-0004">4Fe-4S</keyword>
<feature type="domain" description="4Fe-4S ferredoxin-type" evidence="15">
    <location>
        <begin position="142"/>
        <end position="161"/>
    </location>
</feature>
<dbReference type="OrthoDB" id="9816402at2"/>
<dbReference type="PANTHER" id="PTHR43105">
    <property type="entry name" value="RESPIRATORY NITRATE REDUCTASE"/>
    <property type="match status" value="1"/>
</dbReference>
<dbReference type="InterPro" id="IPR019574">
    <property type="entry name" value="NADH_UbQ_OxRdtase_Gsu_4Fe4S-bd"/>
</dbReference>
<dbReference type="InterPro" id="IPR000283">
    <property type="entry name" value="NADH_UbQ_OxRdtase_75kDa_su_CS"/>
</dbReference>
<evidence type="ECO:0000256" key="8">
    <source>
        <dbReference type="ARBA" id="ARBA00022967"/>
    </source>
</evidence>
<keyword evidence="10" id="KW-0411">Iron-sulfur</keyword>
<keyword evidence="9" id="KW-0408">Iron</keyword>
<feature type="domain" description="4Fe-4S His(Cys)3-ligated-type" evidence="17">
    <location>
        <begin position="81"/>
        <end position="120"/>
    </location>
</feature>
<keyword evidence="5" id="KW-0001">2Fe-2S</keyword>
<dbReference type="GO" id="GO:0016020">
    <property type="term" value="C:membrane"/>
    <property type="evidence" value="ECO:0007669"/>
    <property type="project" value="UniProtKB-SubCell"/>
</dbReference>
<dbReference type="KEGG" id="ahs:AHALO_2284"/>
<evidence type="ECO:0000259" key="16">
    <source>
        <dbReference type="PROSITE" id="PS51669"/>
    </source>
</evidence>
<evidence type="ECO:0000256" key="3">
    <source>
        <dbReference type="ARBA" id="ARBA00005404"/>
    </source>
</evidence>
<dbReference type="SUPFAM" id="SSF53706">
    <property type="entry name" value="Formate dehydrogenase/DMSO reductase, domains 1-3"/>
    <property type="match status" value="1"/>
</dbReference>
<evidence type="ECO:0000313" key="19">
    <source>
        <dbReference type="Proteomes" id="UP000233248"/>
    </source>
</evidence>
<dbReference type="GO" id="GO:0042773">
    <property type="term" value="P:ATP synthesis coupled electron transport"/>
    <property type="evidence" value="ECO:0007669"/>
    <property type="project" value="InterPro"/>
</dbReference>
<accession>A0A2N1J372</accession>
<evidence type="ECO:0000259" key="17">
    <source>
        <dbReference type="PROSITE" id="PS51839"/>
    </source>
</evidence>
<organism evidence="18 19">
    <name type="scientific">Malaciobacter halophilus</name>
    <dbReference type="NCBI Taxonomy" id="197482"/>
    <lineage>
        <taxon>Bacteria</taxon>
        <taxon>Pseudomonadati</taxon>
        <taxon>Campylobacterota</taxon>
        <taxon>Epsilonproteobacteria</taxon>
        <taxon>Campylobacterales</taxon>
        <taxon>Arcobacteraceae</taxon>
        <taxon>Malaciobacter</taxon>
    </lineage>
</organism>
<dbReference type="GO" id="GO:0051537">
    <property type="term" value="F:2 iron, 2 sulfur cluster binding"/>
    <property type="evidence" value="ECO:0007669"/>
    <property type="project" value="UniProtKB-KW"/>
</dbReference>
<dbReference type="GO" id="GO:0008137">
    <property type="term" value="F:NADH dehydrogenase (ubiquinone) activity"/>
    <property type="evidence" value="ECO:0007669"/>
    <property type="project" value="InterPro"/>
</dbReference>
<dbReference type="PANTHER" id="PTHR43105:SF10">
    <property type="entry name" value="NADH-QUINONE OXIDOREDUCTASE SUBUNIT G"/>
    <property type="match status" value="1"/>
</dbReference>
<evidence type="ECO:0000256" key="11">
    <source>
        <dbReference type="ARBA" id="ARBA00023027"/>
    </source>
</evidence>
<dbReference type="PROSITE" id="PS51379">
    <property type="entry name" value="4FE4S_FER_2"/>
    <property type="match status" value="1"/>
</dbReference>
<gene>
    <name evidence="18" type="ORF">CP960_06810</name>
</gene>
<evidence type="ECO:0000256" key="1">
    <source>
        <dbReference type="ARBA" id="ARBA00001966"/>
    </source>
</evidence>
<evidence type="ECO:0000256" key="7">
    <source>
        <dbReference type="ARBA" id="ARBA00022723"/>
    </source>
</evidence>
<dbReference type="PROSITE" id="PS00643">
    <property type="entry name" value="COMPLEX1_75K_3"/>
    <property type="match status" value="1"/>
</dbReference>
<dbReference type="PROSITE" id="PS51669">
    <property type="entry name" value="4FE4S_MOW_BIS_MGD"/>
    <property type="match status" value="1"/>
</dbReference>
<sequence length="478" mass="54101">MSEMVKISVNGEELEATKGSLLIDTLLDENIHIPHFCYHQALGKDGNCRMCMVEIEGQKRPQIACDTPIKDGMIVRTKGENIEKVRRDILELQLINHPIDCPTCDQAGECKLQDYYMESGFYDSRVNVDSKNHARKRVDLGANVMLDQERCVLCTRCVRFCSDITGTNELGVINRADHSVIGTFPGKPLSNPYAMNVVDLCPVGALTSKDFRFQQRVWFLESFDAICNGCSKGCNIHVDHRKEKYKDDQIFRFRPRVNKNVNGHFICDEGRLSYHNENKNRFTNTIVDSKESTIENSIASMFKLIATNKDVLFVLSPNLSCEEMQNVKALANMIGANVTGYSPNYFDDSFKDDYLKTNDRSTNRAAFKEYEISEDEEEFKNNLAKASLVVVLDNSFFEDNLDLLENKKVVSCFSHNCLTIKNSNVAIAISSFFEKSGTYINCDGIKQKVISKMSKENPALSITSLIEEMKSMVEKGNI</sequence>
<keyword evidence="6" id="KW-0874">Quinone</keyword>
<dbReference type="AlphaFoldDB" id="A0A2N1J372"/>
<evidence type="ECO:0000256" key="5">
    <source>
        <dbReference type="ARBA" id="ARBA00022714"/>
    </source>
</evidence>
<dbReference type="Pfam" id="PF10588">
    <property type="entry name" value="NADH-G_4Fe-4S_3"/>
    <property type="match status" value="1"/>
</dbReference>
<evidence type="ECO:0000256" key="12">
    <source>
        <dbReference type="ARBA" id="ARBA00023136"/>
    </source>
</evidence>